<dbReference type="GO" id="GO:0006753">
    <property type="term" value="P:nucleoside phosphate metabolic process"/>
    <property type="evidence" value="ECO:0007669"/>
    <property type="project" value="TreeGrafter"/>
</dbReference>
<reference evidence="6" key="2">
    <citation type="submission" date="2018-03" db="EMBL/GenBank/DDBJ databases">
        <authorList>
            <person name="Keele B.F."/>
        </authorList>
    </citation>
    <scope>NUCLEOTIDE SEQUENCE [LARGE SCALE GENOMIC DNA]</scope>
    <source>
        <strain evidence="6">Gilliam</strain>
    </source>
</reference>
<accession>A0A0F3MD63</accession>
<dbReference type="EMBL" id="LS398551">
    <property type="protein sequence ID" value="SPR11379.1"/>
    <property type="molecule type" value="Genomic_DNA"/>
</dbReference>
<keyword evidence="2 3" id="KW-0378">Hydrolase</keyword>
<feature type="domain" description="Nudix hydrolase" evidence="4">
    <location>
        <begin position="12"/>
        <end position="154"/>
    </location>
</feature>
<dbReference type="GO" id="GO:0019693">
    <property type="term" value="P:ribose phosphate metabolic process"/>
    <property type="evidence" value="ECO:0007669"/>
    <property type="project" value="TreeGrafter"/>
</dbReference>
<name>A0A0F3MD63_ORITS</name>
<reference evidence="5 7" key="1">
    <citation type="submission" date="2015-02" db="EMBL/GenBank/DDBJ databases">
        <title>Genome Sequencing of Rickettsiales.</title>
        <authorList>
            <person name="Daugherty S.C."/>
            <person name="Su Q."/>
            <person name="Abolude K."/>
            <person name="Beier-Sexton M."/>
            <person name="Carlyon J.A."/>
            <person name="Carter R."/>
            <person name="Day N.P."/>
            <person name="Dumler S.J."/>
            <person name="Dyachenko V."/>
            <person name="Godinez A."/>
            <person name="Kurtti T.J."/>
            <person name="Lichay M."/>
            <person name="Mullins K.E."/>
            <person name="Ott S."/>
            <person name="Pappas-Brown V."/>
            <person name="Paris D.H."/>
            <person name="Patel P."/>
            <person name="Richards A.L."/>
            <person name="Sadzewicz L."/>
            <person name="Sears K."/>
            <person name="Seidman D."/>
            <person name="Sengamalay N."/>
            <person name="Stenos J."/>
            <person name="Tallon L.J."/>
            <person name="Vincent G."/>
            <person name="Fraser C.M."/>
            <person name="Munderloh U."/>
            <person name="Dunning-Hotopp J.C."/>
        </authorList>
    </citation>
    <scope>NUCLEOTIDE SEQUENCE [LARGE SCALE GENOMIC DNA]</scope>
    <source>
        <strain evidence="5 7">Gilliam</strain>
    </source>
</reference>
<dbReference type="InterPro" id="IPR000086">
    <property type="entry name" value="NUDIX_hydrolase_dom"/>
</dbReference>
<dbReference type="NCBIfam" id="NF001936">
    <property type="entry name" value="PRK00714.1-3"/>
    <property type="match status" value="1"/>
</dbReference>
<evidence type="ECO:0000313" key="6">
    <source>
        <dbReference type="EMBL" id="SPR11379.1"/>
    </source>
</evidence>
<dbReference type="RefSeq" id="WP_011944565.1">
    <property type="nucleotide sequence ID" value="NZ_LS398551.1"/>
</dbReference>
<dbReference type="EMBL" id="LANO01000008">
    <property type="protein sequence ID" value="KJV53432.1"/>
    <property type="molecule type" value="Genomic_DNA"/>
</dbReference>
<comment type="cofactor">
    <cofactor evidence="1">
        <name>Mg(2+)</name>
        <dbReference type="ChEBI" id="CHEBI:18420"/>
    </cofactor>
</comment>
<dbReference type="Proteomes" id="UP000033769">
    <property type="component" value="Unassembled WGS sequence"/>
</dbReference>
<evidence type="ECO:0000256" key="1">
    <source>
        <dbReference type="ARBA" id="ARBA00001946"/>
    </source>
</evidence>
<evidence type="ECO:0000256" key="3">
    <source>
        <dbReference type="HAMAP-Rule" id="MF_00298"/>
    </source>
</evidence>
<dbReference type="PANTHER" id="PTHR11839:SF22">
    <property type="entry name" value="NUDIX HYDROLASE 26, CHLOROPLASTIC"/>
    <property type="match status" value="1"/>
</dbReference>
<dbReference type="HAMAP" id="MF_00298">
    <property type="entry name" value="Nudix_RppH"/>
    <property type="match status" value="1"/>
</dbReference>
<reference evidence="8" key="3">
    <citation type="submission" date="2018-03" db="EMBL/GenBank/DDBJ databases">
        <authorList>
            <person name="Batty M. E."/>
            <person name="Batty M E."/>
        </authorList>
    </citation>
    <scope>NUCLEOTIDE SEQUENCE [LARGE SCALE GENOMIC DNA]</scope>
    <source>
        <strain evidence="8">Gilliam</strain>
    </source>
</reference>
<dbReference type="InterPro" id="IPR020084">
    <property type="entry name" value="NUDIX_hydrolase_CS"/>
</dbReference>
<proteinExistence type="inferred from homology"/>
<dbReference type="CDD" id="cd03671">
    <property type="entry name" value="NUDIX_Ap4A_hydrolase_plant_like"/>
    <property type="match status" value="1"/>
</dbReference>
<evidence type="ECO:0000313" key="8">
    <source>
        <dbReference type="Proteomes" id="UP000244959"/>
    </source>
</evidence>
<dbReference type="NCBIfam" id="NF001938">
    <property type="entry name" value="PRK00714.1-5"/>
    <property type="match status" value="1"/>
</dbReference>
<dbReference type="SUPFAM" id="SSF55811">
    <property type="entry name" value="Nudix"/>
    <property type="match status" value="1"/>
</dbReference>
<gene>
    <name evidence="3 6" type="primary">rppH</name>
    <name evidence="3" type="synonym">nudH</name>
    <name evidence="6" type="ORF">GILLIAM_02281</name>
    <name evidence="5" type="ORF">OTSGILL_0797</name>
</gene>
<feature type="short sequence motif" description="Nudix box" evidence="3">
    <location>
        <begin position="46"/>
        <end position="67"/>
    </location>
</feature>
<dbReference type="GO" id="GO:0034432">
    <property type="term" value="F:bis(5'-adenosyl)-pentaphosphatase activity"/>
    <property type="evidence" value="ECO:0007669"/>
    <property type="project" value="TreeGrafter"/>
</dbReference>
<comment type="similarity">
    <text evidence="3">Belongs to the Nudix hydrolase family. RppH subfamily.</text>
</comment>
<dbReference type="SMR" id="A0A0F3MD63"/>
<organism evidence="5 7">
    <name type="scientific">Orientia tsutsugamushi str. Gilliam</name>
    <dbReference type="NCBI Taxonomy" id="1359184"/>
    <lineage>
        <taxon>Bacteria</taxon>
        <taxon>Pseudomonadati</taxon>
        <taxon>Pseudomonadota</taxon>
        <taxon>Alphaproteobacteria</taxon>
        <taxon>Rickettsiales</taxon>
        <taxon>Rickettsiaceae</taxon>
        <taxon>Rickettsieae</taxon>
        <taxon>Orientia</taxon>
    </lineage>
</organism>
<evidence type="ECO:0000313" key="7">
    <source>
        <dbReference type="Proteomes" id="UP000033769"/>
    </source>
</evidence>
<comment type="cofactor">
    <cofactor evidence="3">
        <name>a divalent metal cation</name>
        <dbReference type="ChEBI" id="CHEBI:60240"/>
    </cofactor>
</comment>
<dbReference type="InterPro" id="IPR022927">
    <property type="entry name" value="RppH"/>
</dbReference>
<evidence type="ECO:0000313" key="5">
    <source>
        <dbReference type="EMBL" id="KJV53432.1"/>
    </source>
</evidence>
<dbReference type="PROSITE" id="PS00893">
    <property type="entry name" value="NUDIX_BOX"/>
    <property type="match status" value="1"/>
</dbReference>
<dbReference type="Pfam" id="PF00293">
    <property type="entry name" value="NUDIX"/>
    <property type="match status" value="1"/>
</dbReference>
<dbReference type="PANTHER" id="PTHR11839">
    <property type="entry name" value="UDP/ADP-SUGAR PYROPHOSPHATASE"/>
    <property type="match status" value="1"/>
</dbReference>
<dbReference type="GO" id="GO:0008893">
    <property type="term" value="F:guanosine-3',5'-bis(diphosphate) 3'-diphosphatase activity"/>
    <property type="evidence" value="ECO:0007669"/>
    <property type="project" value="TreeGrafter"/>
</dbReference>
<evidence type="ECO:0000256" key="2">
    <source>
        <dbReference type="ARBA" id="ARBA00022801"/>
    </source>
</evidence>
<dbReference type="PROSITE" id="PS51462">
    <property type="entry name" value="NUDIX"/>
    <property type="match status" value="1"/>
</dbReference>
<dbReference type="InterPro" id="IPR015797">
    <property type="entry name" value="NUDIX_hydrolase-like_dom_sf"/>
</dbReference>
<dbReference type="Proteomes" id="UP000244959">
    <property type="component" value="Chromosome I"/>
</dbReference>
<dbReference type="EC" id="3.6.1.-" evidence="3"/>
<dbReference type="Gene3D" id="3.90.79.10">
    <property type="entry name" value="Nucleoside Triphosphate Pyrophosphohydrolase"/>
    <property type="match status" value="1"/>
</dbReference>
<dbReference type="AlphaFoldDB" id="A0A0F3MD63"/>
<dbReference type="PATRIC" id="fig|1359184.3.peg.3192"/>
<keyword evidence="8" id="KW-1185">Reference proteome</keyword>
<protein>
    <recommendedName>
        <fullName evidence="3">RNA pyrophosphohydrolase</fullName>
        <ecNumber evidence="3">3.6.1.-</ecNumber>
    </recommendedName>
    <alternativeName>
        <fullName evidence="3">(Di)nucleoside polyphosphate hydrolase</fullName>
    </alternativeName>
</protein>
<comment type="function">
    <text evidence="3">Accelerates the degradation of transcripts by removing pyrophosphate from the 5'-end of triphosphorylated RNA, leading to a more labile monophosphorylated state that can stimulate subsequent ribonuclease cleavage.</text>
</comment>
<evidence type="ECO:0000259" key="4">
    <source>
        <dbReference type="PROSITE" id="PS51462"/>
    </source>
</evidence>
<sequence length="161" mass="19255">MDDKIKNYNNLPYRIGVGMVIINQKKEIFTGQRIDSARQYWQMPQGGIILGETYSKAVLREMKEEIGCNKAIIMAESRNWYSYHIPKFLVHKLWNSNFKGQKQKWFLIKFLGKDEDININTIYPEFSQWKWMNSNQLINNALPFKRKLYKAVINEFHIFLL</sequence>
<dbReference type="GeneID" id="89459824"/>